<evidence type="ECO:0000256" key="2">
    <source>
        <dbReference type="SAM" id="Coils"/>
    </source>
</evidence>
<accession>A0AAD9GLC8</accession>
<feature type="coiled-coil region" evidence="2">
    <location>
        <begin position="306"/>
        <end position="340"/>
    </location>
</feature>
<dbReference type="SUPFAM" id="SSF81296">
    <property type="entry name" value="E set domains"/>
    <property type="match status" value="1"/>
</dbReference>
<organism evidence="3 4">
    <name type="scientific">Babesia divergens</name>
    <dbReference type="NCBI Taxonomy" id="32595"/>
    <lineage>
        <taxon>Eukaryota</taxon>
        <taxon>Sar</taxon>
        <taxon>Alveolata</taxon>
        <taxon>Apicomplexa</taxon>
        <taxon>Aconoidasida</taxon>
        <taxon>Piroplasmida</taxon>
        <taxon>Babesiidae</taxon>
        <taxon>Babesia</taxon>
    </lineage>
</organism>
<evidence type="ECO:0000313" key="3">
    <source>
        <dbReference type="EMBL" id="KAK1940216.1"/>
    </source>
</evidence>
<dbReference type="InterPro" id="IPR013783">
    <property type="entry name" value="Ig-like_fold"/>
</dbReference>
<evidence type="ECO:0000313" key="4">
    <source>
        <dbReference type="Proteomes" id="UP001195914"/>
    </source>
</evidence>
<comment type="caution">
    <text evidence="3">The sequence shown here is derived from an EMBL/GenBank/DDBJ whole genome shotgun (WGS) entry which is preliminary data.</text>
</comment>
<keyword evidence="2" id="KW-0175">Coiled coil</keyword>
<reference evidence="3" key="2">
    <citation type="submission" date="2021-05" db="EMBL/GenBank/DDBJ databases">
        <authorList>
            <person name="Pain A."/>
        </authorList>
    </citation>
    <scope>NUCLEOTIDE SEQUENCE</scope>
    <source>
        <strain evidence="3">1802A</strain>
    </source>
</reference>
<feature type="repeat" description="Filamin" evidence="1">
    <location>
        <begin position="22"/>
        <end position="132"/>
    </location>
</feature>
<gene>
    <name evidence="3" type="ORF">X943_000161</name>
</gene>
<dbReference type="Proteomes" id="UP001195914">
    <property type="component" value="Unassembled WGS sequence"/>
</dbReference>
<dbReference type="InterPro" id="IPR014756">
    <property type="entry name" value="Ig_E-set"/>
</dbReference>
<keyword evidence="4" id="KW-1185">Reference proteome</keyword>
<dbReference type="PROSITE" id="PS50194">
    <property type="entry name" value="FILAMIN_REPEAT"/>
    <property type="match status" value="1"/>
</dbReference>
<dbReference type="InterPro" id="IPR017868">
    <property type="entry name" value="Filamin/ABP280_repeat-like"/>
</dbReference>
<proteinExistence type="predicted"/>
<dbReference type="AlphaFoldDB" id="A0AAD9GLC8"/>
<protein>
    <submittedName>
        <fullName evidence="3">Uncharacterized protein</fullName>
    </submittedName>
</protein>
<evidence type="ECO:0000256" key="1">
    <source>
        <dbReference type="PROSITE-ProRule" id="PRU00087"/>
    </source>
</evidence>
<dbReference type="Gene3D" id="2.60.40.10">
    <property type="entry name" value="Immunoglobulins"/>
    <property type="match status" value="2"/>
</dbReference>
<dbReference type="EMBL" id="JAHBMH010000003">
    <property type="protein sequence ID" value="KAK1940216.1"/>
    <property type="molecule type" value="Genomic_DNA"/>
</dbReference>
<sequence length="470" mass="52322">MDCDIERGIDDKQHTLRHLSSSFGVCASKCRHRGAAFRGGLAGRCLEGVVELFDANGCLLQHGSVTINAVLSRHSDVFGGDATVLHRDVNIVALSGSRFKLSYMVDIAGSWVLSVVLSTGEHLAGSPFDIEIDAAEASPYTTTLGYVKQHSYKSQQKEFIIQVKDGFGNKLRRGGTRLLATCLGAGQVLSLYDCNNGMYRVICDTEPTSSFSQLRVTLMGKDIVNSPFALSSPVKTRASVANPDPFERAFDKYKQRLDKNAEIGSMYSDLCASLVKEQREAVKSYHSTRLQIVHTLPVIFTIDEPDQSLEEQRKQLIDRHARLNEEIEELSAKVRHADDACKEVIDDLVRRVDISTKLHKEAVDAYNIVRSDIEKRTASIGDRQRLISAVKDGDKDAIKRLEESQTLQRAIASYYRGSEKPKDAGKRTQLVSRQYMTNEISSAMISVKPDRPNTLAFWMVEGRFKPSQKA</sequence>
<name>A0AAD9GLC8_BABDI</name>
<reference evidence="3" key="1">
    <citation type="journal article" date="2014" name="Nucleic Acids Res.">
        <title>The evolutionary dynamics of variant antigen genes in Babesia reveal a history of genomic innovation underlying host-parasite interaction.</title>
        <authorList>
            <person name="Jackson A.P."/>
            <person name="Otto T.D."/>
            <person name="Darby A."/>
            <person name="Ramaprasad A."/>
            <person name="Xia D."/>
            <person name="Echaide I.E."/>
            <person name="Farber M."/>
            <person name="Gahlot S."/>
            <person name="Gamble J."/>
            <person name="Gupta D."/>
            <person name="Gupta Y."/>
            <person name="Jackson L."/>
            <person name="Malandrin L."/>
            <person name="Malas T.B."/>
            <person name="Moussa E."/>
            <person name="Nair M."/>
            <person name="Reid A.J."/>
            <person name="Sanders M."/>
            <person name="Sharma J."/>
            <person name="Tracey A."/>
            <person name="Quail M.A."/>
            <person name="Weir W."/>
            <person name="Wastling J.M."/>
            <person name="Hall N."/>
            <person name="Willadsen P."/>
            <person name="Lingelbach K."/>
            <person name="Shiels B."/>
            <person name="Tait A."/>
            <person name="Berriman M."/>
            <person name="Allred D.R."/>
            <person name="Pain A."/>
        </authorList>
    </citation>
    <scope>NUCLEOTIDE SEQUENCE</scope>
    <source>
        <strain evidence="3">1802A</strain>
    </source>
</reference>